<keyword evidence="2" id="KW-0436">Ligase</keyword>
<evidence type="ECO:0000259" key="9">
    <source>
        <dbReference type="Pfam" id="PF00501"/>
    </source>
</evidence>
<evidence type="ECO:0000256" key="8">
    <source>
        <dbReference type="ARBA" id="ARBA00083882"/>
    </source>
</evidence>
<accession>A0A2G5P8B9</accession>
<dbReference type="InterPro" id="IPR025110">
    <property type="entry name" value="AMP-bd_C"/>
</dbReference>
<evidence type="ECO:0000256" key="3">
    <source>
        <dbReference type="ARBA" id="ARBA00026121"/>
    </source>
</evidence>
<dbReference type="InterPro" id="IPR042099">
    <property type="entry name" value="ANL_N_sf"/>
</dbReference>
<feature type="domain" description="AMP-dependent synthetase/ligase" evidence="9">
    <location>
        <begin position="203"/>
        <end position="558"/>
    </location>
</feature>
<dbReference type="AlphaFoldDB" id="A0A2G5P8B9"/>
<dbReference type="Pfam" id="PF13193">
    <property type="entry name" value="AMP-binding_C"/>
    <property type="match status" value="1"/>
</dbReference>
<dbReference type="EC" id="6.2.1.3" evidence="3"/>
<comment type="catalytic activity">
    <reaction evidence="4">
        <text>a long-chain fatty acid + ATP + CoA = a long-chain fatty acyl-CoA + AMP + diphosphate</text>
        <dbReference type="Rhea" id="RHEA:15421"/>
        <dbReference type="ChEBI" id="CHEBI:30616"/>
        <dbReference type="ChEBI" id="CHEBI:33019"/>
        <dbReference type="ChEBI" id="CHEBI:57287"/>
        <dbReference type="ChEBI" id="CHEBI:57560"/>
        <dbReference type="ChEBI" id="CHEBI:83139"/>
        <dbReference type="ChEBI" id="CHEBI:456215"/>
        <dbReference type="EC" id="6.2.1.3"/>
    </reaction>
</comment>
<evidence type="ECO:0000256" key="2">
    <source>
        <dbReference type="ARBA" id="ARBA00022598"/>
    </source>
</evidence>
<dbReference type="Pfam" id="PF00501">
    <property type="entry name" value="AMP-binding"/>
    <property type="match status" value="1"/>
</dbReference>
<sequence length="716" mass="75520">MKIEHSDIVAAPIERVWEMCADPAAISRFGDGTVTITPQCPGEPAVVNARYRVMVGVGGVIAGSNAIVTESTPPRELAWASYTGISHRFRMRLRPAPGGTRVTLRLSYDAPGIFGGLADFAAYPVMRSMVHDFVANMKATVEGSQEPSDEPSAPQRIIDEVGHLTVLARAGIIVPMRPDRLIRIALAARSWGLSMGALIAVGAARHPQREVLIDEDGALTYAEADRLTSQIGAGLRTLGVSEGDAVALLARNGRGFLLAAGAIAKVGGDVLLLNTSFSGPQIADVCRRESASALICDAEFTELVSGAAENRRTVLVDDADGRDEPTLAGLAAKHSAGALPSPSRAGRMIILTSGTTGAPKGASRGATSGGALPTLEAPAALLERIPLHAGMRIGLAAPAFHAWGLSNLLLGLALGGTLVCRRRFDPEAWLAAIDQERIEALVVVPVMLARILELPAATRDRYDLSSLRVVAASGSALPAGLAERWMDFYGDNLYNLYGSTEVANATIATPADLRAAPGTAGRPTRGTTVRLYDDAGVEVPQGRVGRIFVGNSQLFEGYTGGGDKDRLHGLAATGDVGRFDAAGRLFVEGRDDDMIVSGGENVFPKEVEDVLAGHPGVDEAACVGVPDERFGQRLRAFVAVRDGHTVTDDELITLVKTTLAGYKAPREVVFVDALPRNATGKVLRRELVDDLAGRMTVPDDFNDWTDADEAAGVERD</sequence>
<dbReference type="PROSITE" id="PS00455">
    <property type="entry name" value="AMP_BINDING"/>
    <property type="match status" value="1"/>
</dbReference>
<dbReference type="InterPro" id="IPR000873">
    <property type="entry name" value="AMP-dep_synth/lig_dom"/>
</dbReference>
<dbReference type="Proteomes" id="UP000230551">
    <property type="component" value="Unassembled WGS sequence"/>
</dbReference>
<gene>
    <name evidence="11" type="ORF">CQY22_012775</name>
</gene>
<dbReference type="STRING" id="85968.GCA_900073015_00754"/>
<dbReference type="RefSeq" id="WP_090586229.1">
    <property type="nucleotide sequence ID" value="NZ_CP104302.1"/>
</dbReference>
<evidence type="ECO:0000256" key="6">
    <source>
        <dbReference type="ARBA" id="ARBA00076959"/>
    </source>
</evidence>
<proteinExistence type="inferred from homology"/>
<dbReference type="Pfam" id="PF10604">
    <property type="entry name" value="Polyketide_cyc2"/>
    <property type="match status" value="1"/>
</dbReference>
<evidence type="ECO:0000256" key="7">
    <source>
        <dbReference type="ARBA" id="ARBA00080667"/>
    </source>
</evidence>
<evidence type="ECO:0000256" key="1">
    <source>
        <dbReference type="ARBA" id="ARBA00006432"/>
    </source>
</evidence>
<dbReference type="InterPro" id="IPR020845">
    <property type="entry name" value="AMP-binding_CS"/>
</dbReference>
<protein>
    <recommendedName>
        <fullName evidence="5">Long-chain-fatty-acid--CoA ligase FadD13</fullName>
        <ecNumber evidence="3">6.2.1.3</ecNumber>
    </recommendedName>
    <alternativeName>
        <fullName evidence="6">Fatty acyl-CoA ligase</fullName>
    </alternativeName>
    <alternativeName>
        <fullName evidence="8">Fatty acyl-CoA synthetase</fullName>
    </alternativeName>
    <alternativeName>
        <fullName evidence="7">Very-long-chain fatty-acyl-CoA synthetase</fullName>
    </alternativeName>
</protein>
<dbReference type="EMBL" id="PDCN02000016">
    <property type="protein sequence ID" value="PIB74565.1"/>
    <property type="molecule type" value="Genomic_DNA"/>
</dbReference>
<dbReference type="InterPro" id="IPR019587">
    <property type="entry name" value="Polyketide_cyclase/dehydratase"/>
</dbReference>
<organism evidence="11 12">
    <name type="scientific">Mycolicibacterium brumae</name>
    <dbReference type="NCBI Taxonomy" id="85968"/>
    <lineage>
        <taxon>Bacteria</taxon>
        <taxon>Bacillati</taxon>
        <taxon>Actinomycetota</taxon>
        <taxon>Actinomycetes</taxon>
        <taxon>Mycobacteriales</taxon>
        <taxon>Mycobacteriaceae</taxon>
        <taxon>Mycolicibacterium</taxon>
    </lineage>
</organism>
<dbReference type="InterPro" id="IPR023393">
    <property type="entry name" value="START-like_dom_sf"/>
</dbReference>
<dbReference type="Gene3D" id="3.30.300.30">
    <property type="match status" value="1"/>
</dbReference>
<dbReference type="SUPFAM" id="SSF56801">
    <property type="entry name" value="Acetyl-CoA synthetase-like"/>
    <property type="match status" value="1"/>
</dbReference>
<comment type="similarity">
    <text evidence="1">Belongs to the ATP-dependent AMP-binding enzyme family.</text>
</comment>
<dbReference type="PANTHER" id="PTHR43201">
    <property type="entry name" value="ACYL-COA SYNTHETASE"/>
    <property type="match status" value="1"/>
</dbReference>
<dbReference type="Gene3D" id="3.40.50.12780">
    <property type="entry name" value="N-terminal domain of ligase-like"/>
    <property type="match status" value="1"/>
</dbReference>
<name>A0A2G5P8B9_9MYCO</name>
<dbReference type="InterPro" id="IPR045851">
    <property type="entry name" value="AMP-bd_C_sf"/>
</dbReference>
<dbReference type="OrthoDB" id="56621at2"/>
<dbReference type="PANTHER" id="PTHR43201:SF5">
    <property type="entry name" value="MEDIUM-CHAIN ACYL-COA LIGASE ACSF2, MITOCHONDRIAL"/>
    <property type="match status" value="1"/>
</dbReference>
<dbReference type="Gene3D" id="3.30.530.20">
    <property type="match status" value="1"/>
</dbReference>
<dbReference type="GO" id="GO:0004467">
    <property type="term" value="F:long-chain fatty acid-CoA ligase activity"/>
    <property type="evidence" value="ECO:0007669"/>
    <property type="project" value="UniProtKB-EC"/>
</dbReference>
<evidence type="ECO:0000313" key="12">
    <source>
        <dbReference type="Proteomes" id="UP000230551"/>
    </source>
</evidence>
<keyword evidence="12" id="KW-1185">Reference proteome</keyword>
<feature type="domain" description="AMP-binding enzyme C-terminal" evidence="10">
    <location>
        <begin position="606"/>
        <end position="681"/>
    </location>
</feature>
<comment type="caution">
    <text evidence="11">The sequence shown here is derived from an EMBL/GenBank/DDBJ whole genome shotgun (WGS) entry which is preliminary data.</text>
</comment>
<evidence type="ECO:0000256" key="4">
    <source>
        <dbReference type="ARBA" id="ARBA00036813"/>
    </source>
</evidence>
<dbReference type="FunFam" id="3.30.300.30:FF:000008">
    <property type="entry name" value="2,3-dihydroxybenzoate-AMP ligase"/>
    <property type="match status" value="1"/>
</dbReference>
<dbReference type="SUPFAM" id="SSF55961">
    <property type="entry name" value="Bet v1-like"/>
    <property type="match status" value="1"/>
</dbReference>
<evidence type="ECO:0000259" key="10">
    <source>
        <dbReference type="Pfam" id="PF13193"/>
    </source>
</evidence>
<dbReference type="GO" id="GO:0031956">
    <property type="term" value="F:medium-chain fatty acid-CoA ligase activity"/>
    <property type="evidence" value="ECO:0007669"/>
    <property type="project" value="TreeGrafter"/>
</dbReference>
<evidence type="ECO:0000313" key="11">
    <source>
        <dbReference type="EMBL" id="PIB74565.1"/>
    </source>
</evidence>
<reference evidence="11 12" key="1">
    <citation type="journal article" date="2017" name="Infect. Genet. Evol.">
        <title>The new phylogeny of the genus Mycobacterium: The old and the news.</title>
        <authorList>
            <person name="Tortoli E."/>
            <person name="Fedrizzi T."/>
            <person name="Meehan C.J."/>
            <person name="Trovato A."/>
            <person name="Grottola A."/>
            <person name="Giacobazzi E."/>
            <person name="Serpini G.F."/>
            <person name="Tagliazucchi S."/>
            <person name="Fabio A."/>
            <person name="Bettua C."/>
            <person name="Bertorelli R."/>
            <person name="Frascaro F."/>
            <person name="De Sanctis V."/>
            <person name="Pecorari M."/>
            <person name="Jousson O."/>
            <person name="Segata N."/>
            <person name="Cirillo D.M."/>
        </authorList>
    </citation>
    <scope>NUCLEOTIDE SEQUENCE [LARGE SCALE GENOMIC DNA]</scope>
    <source>
        <strain evidence="11 12">CIP1034565</strain>
    </source>
</reference>
<evidence type="ECO:0000256" key="5">
    <source>
        <dbReference type="ARBA" id="ARBA00069710"/>
    </source>
</evidence>